<feature type="region of interest" description="Disordered" evidence="2">
    <location>
        <begin position="859"/>
        <end position="883"/>
    </location>
</feature>
<organism evidence="3 4">
    <name type="scientific">Coniophora puteana (strain RWD-64-598)</name>
    <name type="common">Brown rot fungus</name>
    <dbReference type="NCBI Taxonomy" id="741705"/>
    <lineage>
        <taxon>Eukaryota</taxon>
        <taxon>Fungi</taxon>
        <taxon>Dikarya</taxon>
        <taxon>Basidiomycota</taxon>
        <taxon>Agaricomycotina</taxon>
        <taxon>Agaricomycetes</taxon>
        <taxon>Agaricomycetidae</taxon>
        <taxon>Boletales</taxon>
        <taxon>Coniophorineae</taxon>
        <taxon>Coniophoraceae</taxon>
        <taxon>Coniophora</taxon>
    </lineage>
</organism>
<feature type="compositionally biased region" description="Gly residues" evidence="2">
    <location>
        <begin position="191"/>
        <end position="212"/>
    </location>
</feature>
<sequence>MQCTTKYKHSTDRSLAKCTAGLKRHLKKRAELTNSCVRTGLKSVFAGAGAEFEGATILRMNLRTLETSGEDFVCVRYERGAFSPVEDIADLPCNARLLRSFPLDSVQDSTKRLGGALEARYILANRPWGDAIKGVRGGMAVEADVDRLRDQGPSKTTEAPAAGTDLLMQNPNQVPRARPHGTAVRGQVAGTRGGRGGATRGVRGGTGRGRGGVIPVVRSGAYDGESASVQTGQKRQREDKGSGLSSQSKKPKAEGSSGSSQGFKMPFKKPLPQDNASQRTLTGDEAMARVLASMPKHPPRPSASPSRTRMLSSSSSTTLVASVSVPETVDASIAIDPGLENLEHQMPKTMLPPPTHVRTATVLAPVKYAPLGMRGPPQVSSPALPSHGKSSMAPPRAPSAAPSRAPSKAPPGPSKAPPGASKAPPGPSKAPRAPPSHAPSMTPSHAPSMAPSHAPSMAPPGPLMVPSRTPVLIPRQLTDQISGHSAELHKLGDMVHRVKTEVTAGRETTSNLVERVTVLEVAVKKSVEVGTELTKRMDASEDTVRSLQEEVNFLKERRVGVDSDNEIMNGIRKCFIAKLGLTDSSALYSISPLPDGTFRDGDQIVPDFTKSYTENSEWHDEMLDRIEQNLWKYVVGGAQSLVGKTRAEYAKRLNTSFHNWKGQYVNKHKEEDDNSDEEDVKQWYRNRDTRRRARRTQKQGKRSKGRRESETLIDDDFDVVCCIQFQSEEESDTPVGVSRKAAKKTGVQHIIDSDDDEAAPARDDCYKADRPLVVRRATFESDNIIQVKIKLSRLGKSTSNKGAAPQDRVCGPPRDVNLPNLGKGKKIPLWALCQTYLTERGIKSPDKCIDWTKEECPPYREDGDPVYEKETIGADGDEEDGDNWDMYQEYDGEQYQQAGEEYEQVGEQYQQMGEEYEQAGEECEEAVEEGEKAVEENEEAVEECEEAVEEGEEAVKEGEEAVEECEEAVKEGEE</sequence>
<feature type="region of interest" description="Disordered" evidence="2">
    <location>
        <begin position="293"/>
        <end position="315"/>
    </location>
</feature>
<evidence type="ECO:0000313" key="3">
    <source>
        <dbReference type="EMBL" id="EIW74450.1"/>
    </source>
</evidence>
<evidence type="ECO:0000256" key="2">
    <source>
        <dbReference type="SAM" id="MobiDB-lite"/>
    </source>
</evidence>
<dbReference type="Proteomes" id="UP000053558">
    <property type="component" value="Unassembled WGS sequence"/>
</dbReference>
<dbReference type="KEGG" id="cput:CONPUDRAFT_78093"/>
<evidence type="ECO:0000256" key="1">
    <source>
        <dbReference type="SAM" id="Coils"/>
    </source>
</evidence>
<feature type="coiled-coil region" evidence="1">
    <location>
        <begin position="530"/>
        <end position="557"/>
    </location>
</feature>
<feature type="region of interest" description="Disordered" evidence="2">
    <location>
        <begin position="373"/>
        <end position="468"/>
    </location>
</feature>
<keyword evidence="1" id="KW-0175">Coiled coil</keyword>
<feature type="compositionally biased region" description="Basic and acidic residues" evidence="2">
    <location>
        <begin position="859"/>
        <end position="872"/>
    </location>
</feature>
<gene>
    <name evidence="3" type="ORF">CONPUDRAFT_78093</name>
</gene>
<accession>R7SEZ6</accession>
<dbReference type="GeneID" id="19209705"/>
<name>R7SEZ6_CONPW</name>
<evidence type="ECO:0000313" key="4">
    <source>
        <dbReference type="Proteomes" id="UP000053558"/>
    </source>
</evidence>
<keyword evidence="4" id="KW-1185">Reference proteome</keyword>
<feature type="compositionally biased region" description="Basic residues" evidence="2">
    <location>
        <begin position="688"/>
        <end position="705"/>
    </location>
</feature>
<dbReference type="OrthoDB" id="2673787at2759"/>
<feature type="compositionally biased region" description="Low complexity" evidence="2">
    <location>
        <begin position="438"/>
        <end position="456"/>
    </location>
</feature>
<dbReference type="RefSeq" id="XP_007775463.1">
    <property type="nucleotide sequence ID" value="XM_007777273.1"/>
</dbReference>
<protein>
    <submittedName>
        <fullName evidence="3">Uncharacterized protein</fullName>
    </submittedName>
</protein>
<reference evidence="4" key="1">
    <citation type="journal article" date="2012" name="Science">
        <title>The Paleozoic origin of enzymatic lignin decomposition reconstructed from 31 fungal genomes.</title>
        <authorList>
            <person name="Floudas D."/>
            <person name="Binder M."/>
            <person name="Riley R."/>
            <person name="Barry K."/>
            <person name="Blanchette R.A."/>
            <person name="Henrissat B."/>
            <person name="Martinez A.T."/>
            <person name="Otillar R."/>
            <person name="Spatafora J.W."/>
            <person name="Yadav J.S."/>
            <person name="Aerts A."/>
            <person name="Benoit I."/>
            <person name="Boyd A."/>
            <person name="Carlson A."/>
            <person name="Copeland A."/>
            <person name="Coutinho P.M."/>
            <person name="de Vries R.P."/>
            <person name="Ferreira P."/>
            <person name="Findley K."/>
            <person name="Foster B."/>
            <person name="Gaskell J."/>
            <person name="Glotzer D."/>
            <person name="Gorecki P."/>
            <person name="Heitman J."/>
            <person name="Hesse C."/>
            <person name="Hori C."/>
            <person name="Igarashi K."/>
            <person name="Jurgens J.A."/>
            <person name="Kallen N."/>
            <person name="Kersten P."/>
            <person name="Kohler A."/>
            <person name="Kuees U."/>
            <person name="Kumar T.K.A."/>
            <person name="Kuo A."/>
            <person name="LaButti K."/>
            <person name="Larrondo L.F."/>
            <person name="Lindquist E."/>
            <person name="Ling A."/>
            <person name="Lombard V."/>
            <person name="Lucas S."/>
            <person name="Lundell T."/>
            <person name="Martin R."/>
            <person name="McLaughlin D.J."/>
            <person name="Morgenstern I."/>
            <person name="Morin E."/>
            <person name="Murat C."/>
            <person name="Nagy L.G."/>
            <person name="Nolan M."/>
            <person name="Ohm R.A."/>
            <person name="Patyshakuliyeva A."/>
            <person name="Rokas A."/>
            <person name="Ruiz-Duenas F.J."/>
            <person name="Sabat G."/>
            <person name="Salamov A."/>
            <person name="Samejima M."/>
            <person name="Schmutz J."/>
            <person name="Slot J.C."/>
            <person name="St John F."/>
            <person name="Stenlid J."/>
            <person name="Sun H."/>
            <person name="Sun S."/>
            <person name="Syed K."/>
            <person name="Tsang A."/>
            <person name="Wiebenga A."/>
            <person name="Young D."/>
            <person name="Pisabarro A."/>
            <person name="Eastwood D.C."/>
            <person name="Martin F."/>
            <person name="Cullen D."/>
            <person name="Grigoriev I.V."/>
            <person name="Hibbett D.S."/>
        </authorList>
    </citation>
    <scope>NUCLEOTIDE SEQUENCE [LARGE SCALE GENOMIC DNA]</scope>
    <source>
        <strain evidence="4">RWD-64-598 SS2</strain>
    </source>
</reference>
<dbReference type="EMBL" id="JH711592">
    <property type="protein sequence ID" value="EIW74450.1"/>
    <property type="molecule type" value="Genomic_DNA"/>
</dbReference>
<feature type="compositionally biased region" description="Low complexity" evidence="2">
    <location>
        <begin position="398"/>
        <end position="407"/>
    </location>
</feature>
<feature type="compositionally biased region" description="Low complexity" evidence="2">
    <location>
        <begin position="303"/>
        <end position="315"/>
    </location>
</feature>
<feature type="region of interest" description="Disordered" evidence="2">
    <location>
        <begin position="146"/>
        <end position="277"/>
    </location>
</feature>
<feature type="region of interest" description="Disordered" evidence="2">
    <location>
        <begin position="949"/>
        <end position="974"/>
    </location>
</feature>
<dbReference type="eggNOG" id="ENOG502S0NY">
    <property type="taxonomic scope" value="Eukaryota"/>
</dbReference>
<feature type="compositionally biased region" description="Pro residues" evidence="2">
    <location>
        <begin position="424"/>
        <end position="437"/>
    </location>
</feature>
<dbReference type="AlphaFoldDB" id="R7SEZ6"/>
<proteinExistence type="predicted"/>
<feature type="region of interest" description="Disordered" evidence="2">
    <location>
        <begin position="666"/>
        <end position="709"/>
    </location>
</feature>